<dbReference type="Gene3D" id="2.160.20.10">
    <property type="entry name" value="Single-stranded right-handed beta-helix, Pectin lyase-like"/>
    <property type="match status" value="1"/>
</dbReference>
<dbReference type="RefSeq" id="WP_171595343.1">
    <property type="nucleotide sequence ID" value="NZ_RZNH01000013.1"/>
</dbReference>
<dbReference type="InterPro" id="IPR012334">
    <property type="entry name" value="Pectin_lyas_fold"/>
</dbReference>
<accession>A0ABX1WVN6</accession>
<feature type="chain" id="PRO_5046718253" description="Right handed beta helix domain-containing protein" evidence="1">
    <location>
        <begin position="21"/>
        <end position="340"/>
    </location>
</feature>
<evidence type="ECO:0000256" key="1">
    <source>
        <dbReference type="SAM" id="SignalP"/>
    </source>
</evidence>
<sequence length="340" mass="36700">MKKTLLLTLILVAFTFASQAQQKVLLQHAGTPSLHTTISDAITAAVANDTIYIPGFTYNESLTIDKKLTIIGTGHYQDSTAASGMTKINGSINFKTGCDQTKVEGVYISSSVNTSSQTINEVKLIRSRIGGLVSLDGTIDGFTISECVLIGGVNSSTTGIATNILIENSIVQGNIRYFRNSSTVQFCVLLVKNSGNSTAGHIFYNCEGMNINSNVILDQYASIPNTCTFTNNLFRVNYATYMDVDDTNNIFDQDITSIFEHLETDQEYKFHFANDYHLKASSPGVGAASDGTNIGIYGSSIPYKASAVPSNPHFFKVNIASENDADGKLSVELGVQAQDR</sequence>
<keyword evidence="3" id="KW-1185">Reference proteome</keyword>
<feature type="signal peptide" evidence="1">
    <location>
        <begin position="1"/>
        <end position="20"/>
    </location>
</feature>
<name>A0ABX1WVN6_9BACT</name>
<proteinExistence type="predicted"/>
<organism evidence="2 3">
    <name type="scientific">Marinifilum caeruleilacunae</name>
    <dbReference type="NCBI Taxonomy" id="2499076"/>
    <lineage>
        <taxon>Bacteria</taxon>
        <taxon>Pseudomonadati</taxon>
        <taxon>Bacteroidota</taxon>
        <taxon>Bacteroidia</taxon>
        <taxon>Marinilabiliales</taxon>
        <taxon>Marinifilaceae</taxon>
    </lineage>
</organism>
<dbReference type="SUPFAM" id="SSF51126">
    <property type="entry name" value="Pectin lyase-like"/>
    <property type="match status" value="1"/>
</dbReference>
<dbReference type="InterPro" id="IPR011050">
    <property type="entry name" value="Pectin_lyase_fold/virulence"/>
</dbReference>
<keyword evidence="1" id="KW-0732">Signal</keyword>
<evidence type="ECO:0000313" key="2">
    <source>
        <dbReference type="EMBL" id="NOU60066.1"/>
    </source>
</evidence>
<evidence type="ECO:0008006" key="4">
    <source>
        <dbReference type="Google" id="ProtNLM"/>
    </source>
</evidence>
<reference evidence="2 3" key="1">
    <citation type="submission" date="2018-12" db="EMBL/GenBank/DDBJ databases">
        <title>Marinifilum JC070 sp. nov., a marine bacterium isolated from Yongle Blue Hole in the South China Sea.</title>
        <authorList>
            <person name="Fu T."/>
        </authorList>
    </citation>
    <scope>NUCLEOTIDE SEQUENCE [LARGE SCALE GENOMIC DNA]</scope>
    <source>
        <strain evidence="2 3">JC070</strain>
    </source>
</reference>
<gene>
    <name evidence="2" type="ORF">ELS83_09535</name>
</gene>
<dbReference type="EMBL" id="RZNH01000013">
    <property type="protein sequence ID" value="NOU60066.1"/>
    <property type="molecule type" value="Genomic_DNA"/>
</dbReference>
<protein>
    <recommendedName>
        <fullName evidence="4">Right handed beta helix domain-containing protein</fullName>
    </recommendedName>
</protein>
<dbReference type="Proteomes" id="UP000732105">
    <property type="component" value="Unassembled WGS sequence"/>
</dbReference>
<comment type="caution">
    <text evidence="2">The sequence shown here is derived from an EMBL/GenBank/DDBJ whole genome shotgun (WGS) entry which is preliminary data.</text>
</comment>
<evidence type="ECO:0000313" key="3">
    <source>
        <dbReference type="Proteomes" id="UP000732105"/>
    </source>
</evidence>